<dbReference type="EMBL" id="QOUI01000001">
    <property type="protein sequence ID" value="RCK71069.1"/>
    <property type="molecule type" value="Genomic_DNA"/>
</dbReference>
<dbReference type="Gene3D" id="3.40.630.30">
    <property type="match status" value="1"/>
</dbReference>
<evidence type="ECO:0000256" key="2">
    <source>
        <dbReference type="ARBA" id="ARBA00005582"/>
    </source>
</evidence>
<dbReference type="InterPro" id="IPR020476">
    <property type="entry name" value="Nudix_hydrolase"/>
</dbReference>
<evidence type="ECO:0000256" key="4">
    <source>
        <dbReference type="ARBA" id="ARBA00022842"/>
    </source>
</evidence>
<keyword evidence="8" id="KW-1185">Reference proteome</keyword>
<dbReference type="AlphaFoldDB" id="A0A367YZY4"/>
<dbReference type="PRINTS" id="PR00502">
    <property type="entry name" value="NUDIXFAMILY"/>
</dbReference>
<dbReference type="PROSITE" id="PS00893">
    <property type="entry name" value="NUDIX_BOX"/>
    <property type="match status" value="1"/>
</dbReference>
<dbReference type="PANTHER" id="PTHR43046:SF12">
    <property type="entry name" value="GDP-MANNOSE MANNOSYL HYDROLASE"/>
    <property type="match status" value="1"/>
</dbReference>
<dbReference type="CDD" id="cd18876">
    <property type="entry name" value="NUDIX_Hydrolase"/>
    <property type="match status" value="1"/>
</dbReference>
<dbReference type="Gene3D" id="3.90.79.10">
    <property type="entry name" value="Nucleoside Triphosphate Pyrophosphohydrolase"/>
    <property type="match status" value="1"/>
</dbReference>
<evidence type="ECO:0000313" key="8">
    <source>
        <dbReference type="Proteomes" id="UP000252770"/>
    </source>
</evidence>
<protein>
    <submittedName>
        <fullName evidence="7">NUDIX hydrolase</fullName>
    </submittedName>
</protein>
<comment type="cofactor">
    <cofactor evidence="1">
        <name>Mg(2+)</name>
        <dbReference type="ChEBI" id="CHEBI:18420"/>
    </cofactor>
</comment>
<feature type="domain" description="Nudix hydrolase" evidence="6">
    <location>
        <begin position="122"/>
        <end position="252"/>
    </location>
</feature>
<comment type="caution">
    <text evidence="7">The sequence shown here is derived from an EMBL/GenBank/DDBJ whole genome shotgun (WGS) entry which is preliminary data.</text>
</comment>
<dbReference type="PANTHER" id="PTHR43046">
    <property type="entry name" value="GDP-MANNOSE MANNOSYL HYDROLASE"/>
    <property type="match status" value="1"/>
</dbReference>
<comment type="similarity">
    <text evidence="2 5">Belongs to the Nudix hydrolase family.</text>
</comment>
<reference evidence="7 8" key="1">
    <citation type="submission" date="2018-07" db="EMBL/GenBank/DDBJ databases">
        <title>Desertimonas flava gen. nov. sp. nov.</title>
        <authorList>
            <person name="Liu S."/>
        </authorList>
    </citation>
    <scope>NUCLEOTIDE SEQUENCE [LARGE SCALE GENOMIC DNA]</scope>
    <source>
        <strain evidence="7 8">16Sb5-5</strain>
    </source>
</reference>
<name>A0A367YZY4_9ACTN</name>
<sequence>MSEPTGPPARELKIQVRRADGVGTLSWRLATSSDELARALSAVGDDAILGGELRRLEVSLPASDRVARRAVLRAGFRQEGVRRLALRTGADSYEDVVLYARLASDVVHGATGFSGVMNSTLPRTRVIAHVLFRRADGRFLFCTTTFKEDWELPGGVVEPRESPRAGAVREVREELGIDVTLGPLLAVDWLPPWLGWDDAVELIFDGGELDESQIRSFQLEAHEIAEVHWCTPEEAAPHLRPGAARRLAVLAASPGGTHYLEDGAPPA</sequence>
<dbReference type="InterPro" id="IPR020084">
    <property type="entry name" value="NUDIX_hydrolase_CS"/>
</dbReference>
<dbReference type="InterPro" id="IPR015797">
    <property type="entry name" value="NUDIX_hydrolase-like_dom_sf"/>
</dbReference>
<proteinExistence type="inferred from homology"/>
<evidence type="ECO:0000256" key="3">
    <source>
        <dbReference type="ARBA" id="ARBA00022801"/>
    </source>
</evidence>
<dbReference type="InterPro" id="IPR000086">
    <property type="entry name" value="NUDIX_hydrolase_dom"/>
</dbReference>
<organism evidence="7 8">
    <name type="scientific">Desertihabitans brevis</name>
    <dbReference type="NCBI Taxonomy" id="2268447"/>
    <lineage>
        <taxon>Bacteria</taxon>
        <taxon>Bacillati</taxon>
        <taxon>Actinomycetota</taxon>
        <taxon>Actinomycetes</taxon>
        <taxon>Propionibacteriales</taxon>
        <taxon>Propionibacteriaceae</taxon>
        <taxon>Desertihabitans</taxon>
    </lineage>
</organism>
<evidence type="ECO:0000259" key="6">
    <source>
        <dbReference type="PROSITE" id="PS51462"/>
    </source>
</evidence>
<dbReference type="RefSeq" id="WP_114124772.1">
    <property type="nucleotide sequence ID" value="NZ_QOUI01000001.1"/>
</dbReference>
<dbReference type="Proteomes" id="UP000252770">
    <property type="component" value="Unassembled WGS sequence"/>
</dbReference>
<dbReference type="PROSITE" id="PS51462">
    <property type="entry name" value="NUDIX"/>
    <property type="match status" value="1"/>
</dbReference>
<evidence type="ECO:0000313" key="7">
    <source>
        <dbReference type="EMBL" id="RCK71069.1"/>
    </source>
</evidence>
<gene>
    <name evidence="7" type="ORF">DT076_00920</name>
</gene>
<keyword evidence="3 5" id="KW-0378">Hydrolase</keyword>
<evidence type="ECO:0000256" key="1">
    <source>
        <dbReference type="ARBA" id="ARBA00001946"/>
    </source>
</evidence>
<dbReference type="Pfam" id="PF00293">
    <property type="entry name" value="NUDIX"/>
    <property type="match status" value="1"/>
</dbReference>
<accession>A0A367YZY4</accession>
<evidence type="ECO:0000256" key="5">
    <source>
        <dbReference type="RuleBase" id="RU003476"/>
    </source>
</evidence>
<dbReference type="GO" id="GO:0016787">
    <property type="term" value="F:hydrolase activity"/>
    <property type="evidence" value="ECO:0007669"/>
    <property type="project" value="UniProtKB-KW"/>
</dbReference>
<dbReference type="SUPFAM" id="SSF55811">
    <property type="entry name" value="Nudix"/>
    <property type="match status" value="1"/>
</dbReference>
<keyword evidence="4" id="KW-0460">Magnesium</keyword>